<evidence type="ECO:0000313" key="2">
    <source>
        <dbReference type="Proteomes" id="UP000006729"/>
    </source>
</evidence>
<reference evidence="1 2" key="1">
    <citation type="journal article" date="2006" name="Science">
        <title>The genome of black cottonwood, Populus trichocarpa (Torr. &amp; Gray).</title>
        <authorList>
            <person name="Tuskan G.A."/>
            <person name="Difazio S."/>
            <person name="Jansson S."/>
            <person name="Bohlmann J."/>
            <person name="Grigoriev I."/>
            <person name="Hellsten U."/>
            <person name="Putnam N."/>
            <person name="Ralph S."/>
            <person name="Rombauts S."/>
            <person name="Salamov A."/>
            <person name="Schein J."/>
            <person name="Sterck L."/>
            <person name="Aerts A."/>
            <person name="Bhalerao R.R."/>
            <person name="Bhalerao R.P."/>
            <person name="Blaudez D."/>
            <person name="Boerjan W."/>
            <person name="Brun A."/>
            <person name="Brunner A."/>
            <person name="Busov V."/>
            <person name="Campbell M."/>
            <person name="Carlson J."/>
            <person name="Chalot M."/>
            <person name="Chapman J."/>
            <person name="Chen G.L."/>
            <person name="Cooper D."/>
            <person name="Coutinho P.M."/>
            <person name="Couturier J."/>
            <person name="Covert S."/>
            <person name="Cronk Q."/>
            <person name="Cunningham R."/>
            <person name="Davis J."/>
            <person name="Degroeve S."/>
            <person name="Dejardin A."/>
            <person name="Depamphilis C."/>
            <person name="Detter J."/>
            <person name="Dirks B."/>
            <person name="Dubchak I."/>
            <person name="Duplessis S."/>
            <person name="Ehlting J."/>
            <person name="Ellis B."/>
            <person name="Gendler K."/>
            <person name="Goodstein D."/>
            <person name="Gribskov M."/>
            <person name="Grimwood J."/>
            <person name="Groover A."/>
            <person name="Gunter L."/>
            <person name="Hamberger B."/>
            <person name="Heinze B."/>
            <person name="Helariutta Y."/>
            <person name="Henrissat B."/>
            <person name="Holligan D."/>
            <person name="Holt R."/>
            <person name="Huang W."/>
            <person name="Islam-Faridi N."/>
            <person name="Jones S."/>
            <person name="Jones-Rhoades M."/>
            <person name="Jorgensen R."/>
            <person name="Joshi C."/>
            <person name="Kangasjarvi J."/>
            <person name="Karlsson J."/>
            <person name="Kelleher C."/>
            <person name="Kirkpatrick R."/>
            <person name="Kirst M."/>
            <person name="Kohler A."/>
            <person name="Kalluri U."/>
            <person name="Larimer F."/>
            <person name="Leebens-Mack J."/>
            <person name="Leple J.C."/>
            <person name="Locascio P."/>
            <person name="Lou Y."/>
            <person name="Lucas S."/>
            <person name="Martin F."/>
            <person name="Montanini B."/>
            <person name="Napoli C."/>
            <person name="Nelson D.R."/>
            <person name="Nelson C."/>
            <person name="Nieminen K."/>
            <person name="Nilsson O."/>
            <person name="Pereda V."/>
            <person name="Peter G."/>
            <person name="Philippe R."/>
            <person name="Pilate G."/>
            <person name="Poliakov A."/>
            <person name="Razumovskaya J."/>
            <person name="Richardson P."/>
            <person name="Rinaldi C."/>
            <person name="Ritland K."/>
            <person name="Rouze P."/>
            <person name="Ryaboy D."/>
            <person name="Schmutz J."/>
            <person name="Schrader J."/>
            <person name="Segerman B."/>
            <person name="Shin H."/>
            <person name="Siddiqui A."/>
            <person name="Sterky F."/>
            <person name="Terry A."/>
            <person name="Tsai C.J."/>
            <person name="Uberbacher E."/>
            <person name="Unneberg P."/>
            <person name="Vahala J."/>
            <person name="Wall K."/>
            <person name="Wessler S."/>
            <person name="Yang G."/>
            <person name="Yin T."/>
            <person name="Douglas C."/>
            <person name="Marra M."/>
            <person name="Sandberg G."/>
            <person name="Van de Peer Y."/>
            <person name="Rokhsar D."/>
        </authorList>
    </citation>
    <scope>NUCLEOTIDE SEQUENCE [LARGE SCALE GENOMIC DNA]</scope>
    <source>
        <strain evidence="2">cv. Nisqually</strain>
    </source>
</reference>
<proteinExistence type="predicted"/>
<sequence length="152" mass="17857">MQEIKLVLQEKTLNEKLLSLIKQCKFKNLLKQIHTQMLICSIPKPSFLLSKIIDLKDLSYASLVFNQLTKPNIYAFNVMLRGLTTTWKKYDFCVELDLKLKSLGLKANNFTYPFLDYMWVNYHMASFLSQFVSNNENQHNYVPVKKKPSKIN</sequence>
<keyword evidence="2" id="KW-1185">Reference proteome</keyword>
<protein>
    <submittedName>
        <fullName evidence="1">Uncharacterized protein</fullName>
    </submittedName>
</protein>
<dbReference type="Proteomes" id="UP000006729">
    <property type="component" value="Chromosome 13"/>
</dbReference>
<name>A0A2K1Y524_POPTR</name>
<dbReference type="AlphaFoldDB" id="A0A2K1Y524"/>
<dbReference type="InParanoid" id="A0A2K1Y524"/>
<evidence type="ECO:0000313" key="1">
    <source>
        <dbReference type="EMBL" id="PNT08136.1"/>
    </source>
</evidence>
<organism evidence="1 2">
    <name type="scientific">Populus trichocarpa</name>
    <name type="common">Western balsam poplar</name>
    <name type="synonym">Populus balsamifera subsp. trichocarpa</name>
    <dbReference type="NCBI Taxonomy" id="3694"/>
    <lineage>
        <taxon>Eukaryota</taxon>
        <taxon>Viridiplantae</taxon>
        <taxon>Streptophyta</taxon>
        <taxon>Embryophyta</taxon>
        <taxon>Tracheophyta</taxon>
        <taxon>Spermatophyta</taxon>
        <taxon>Magnoliopsida</taxon>
        <taxon>eudicotyledons</taxon>
        <taxon>Gunneridae</taxon>
        <taxon>Pentapetalae</taxon>
        <taxon>rosids</taxon>
        <taxon>fabids</taxon>
        <taxon>Malpighiales</taxon>
        <taxon>Salicaceae</taxon>
        <taxon>Saliceae</taxon>
        <taxon>Populus</taxon>
    </lineage>
</organism>
<dbReference type="EMBL" id="CM009302">
    <property type="protein sequence ID" value="PNT08136.1"/>
    <property type="molecule type" value="Genomic_DNA"/>
</dbReference>
<gene>
    <name evidence="1" type="ORF">POPTR_013G129300</name>
</gene>
<accession>A0A2K1Y524</accession>
<dbReference type="STRING" id="3694.A0A2K1Y524"/>